<comment type="caution">
    <text evidence="2">The sequence shown here is derived from an EMBL/GenBank/DDBJ whole genome shotgun (WGS) entry which is preliminary data.</text>
</comment>
<name>A0AAP5I1J4_9CYAN</name>
<evidence type="ECO:0008006" key="4">
    <source>
        <dbReference type="Google" id="ProtNLM"/>
    </source>
</evidence>
<organism evidence="2 3">
    <name type="scientific">Aetokthonos hydrillicola Thurmond2011</name>
    <dbReference type="NCBI Taxonomy" id="2712845"/>
    <lineage>
        <taxon>Bacteria</taxon>
        <taxon>Bacillati</taxon>
        <taxon>Cyanobacteriota</taxon>
        <taxon>Cyanophyceae</taxon>
        <taxon>Nostocales</taxon>
        <taxon>Hapalosiphonaceae</taxon>
        <taxon>Aetokthonos</taxon>
    </lineage>
</organism>
<keyword evidence="1" id="KW-0732">Signal</keyword>
<dbReference type="RefSeq" id="WP_208340252.1">
    <property type="nucleotide sequence ID" value="NZ_CAWQFN010000640.1"/>
</dbReference>
<reference evidence="3" key="1">
    <citation type="journal article" date="2021" name="Science">
        <title>Hunting the eagle killer: A cyanobacterial neurotoxin causes vacuolar myelinopathy.</title>
        <authorList>
            <person name="Breinlinger S."/>
            <person name="Phillips T.J."/>
            <person name="Haram B.N."/>
            <person name="Mares J."/>
            <person name="Martinez Yerena J.A."/>
            <person name="Hrouzek P."/>
            <person name="Sobotka R."/>
            <person name="Henderson W.M."/>
            <person name="Schmieder P."/>
            <person name="Williams S.M."/>
            <person name="Lauderdale J.D."/>
            <person name="Wilde H.D."/>
            <person name="Gerrin W."/>
            <person name="Kust A."/>
            <person name="Washington J.W."/>
            <person name="Wagner C."/>
            <person name="Geier B."/>
            <person name="Liebeke M."/>
            <person name="Enke H."/>
            <person name="Niedermeyer T.H.J."/>
            <person name="Wilde S.B."/>
        </authorList>
    </citation>
    <scope>NUCLEOTIDE SEQUENCE [LARGE SCALE GENOMIC DNA]</scope>
    <source>
        <strain evidence="3">Thurmond2011</strain>
    </source>
</reference>
<accession>A0AAP5I1J4</accession>
<sequence length="158" mass="18155">MFNIQKPYFYYFVITVSAFVLASCNQAESTKDQCQRFTQVMQTVVDETQAFKQNSKFDRDALSQFINITEKSGREITSQTAFNDKSLITFQEKFSSLYDNYTSAGSDILKLNKIVSNPQIGYNSLKKIRQSVLEEKELLTSFNKYCEPQGFKINNVAP</sequence>
<protein>
    <recommendedName>
        <fullName evidence="4">Lipoprotein</fullName>
    </recommendedName>
</protein>
<dbReference type="EMBL" id="JAALHA020000001">
    <property type="protein sequence ID" value="MDR9893026.1"/>
    <property type="molecule type" value="Genomic_DNA"/>
</dbReference>
<keyword evidence="3" id="KW-1185">Reference proteome</keyword>
<gene>
    <name evidence="2" type="ORF">G7B40_000300</name>
</gene>
<feature type="signal peptide" evidence="1">
    <location>
        <begin position="1"/>
        <end position="22"/>
    </location>
</feature>
<evidence type="ECO:0000256" key="1">
    <source>
        <dbReference type="SAM" id="SignalP"/>
    </source>
</evidence>
<proteinExistence type="predicted"/>
<evidence type="ECO:0000313" key="2">
    <source>
        <dbReference type="EMBL" id="MDR9893026.1"/>
    </source>
</evidence>
<dbReference type="Proteomes" id="UP000667802">
    <property type="component" value="Unassembled WGS sequence"/>
</dbReference>
<dbReference type="AlphaFoldDB" id="A0AAP5I1J4"/>
<evidence type="ECO:0000313" key="3">
    <source>
        <dbReference type="Proteomes" id="UP000667802"/>
    </source>
</evidence>
<feature type="chain" id="PRO_5042845747" description="Lipoprotein" evidence="1">
    <location>
        <begin position="23"/>
        <end position="158"/>
    </location>
</feature>
<dbReference type="PROSITE" id="PS51257">
    <property type="entry name" value="PROKAR_LIPOPROTEIN"/>
    <property type="match status" value="1"/>
</dbReference>